<evidence type="ECO:0000313" key="2">
    <source>
        <dbReference type="Proteomes" id="UP001210978"/>
    </source>
</evidence>
<dbReference type="EMBL" id="CP115859">
    <property type="protein sequence ID" value="WBV60252.1"/>
    <property type="molecule type" value="Genomic_DNA"/>
</dbReference>
<gene>
    <name evidence="1" type="ORF">PFY12_14585</name>
</gene>
<dbReference type="RefSeq" id="WP_271148588.1">
    <property type="nucleotide sequence ID" value="NZ_CP115859.1"/>
</dbReference>
<organism evidence="1 2">
    <name type="scientific">Chryseobacterium camelliae</name>
    <dbReference type="NCBI Taxonomy" id="1265445"/>
    <lineage>
        <taxon>Bacteria</taxon>
        <taxon>Pseudomonadati</taxon>
        <taxon>Bacteroidota</taxon>
        <taxon>Flavobacteriia</taxon>
        <taxon>Flavobacteriales</taxon>
        <taxon>Weeksellaceae</taxon>
        <taxon>Chryseobacterium group</taxon>
        <taxon>Chryseobacterium</taxon>
    </lineage>
</organism>
<proteinExistence type="predicted"/>
<accession>A0ABY7QMP3</accession>
<evidence type="ECO:0000313" key="1">
    <source>
        <dbReference type="EMBL" id="WBV60252.1"/>
    </source>
</evidence>
<protein>
    <submittedName>
        <fullName evidence="1">Uncharacterized protein</fullName>
    </submittedName>
</protein>
<sequence length="75" mass="8808">MKTITIANEIELLEKTSEKQFIPNSAEIKWSDVKSINGYELKSLRPEVTTKHCYIYDVETQSNMYFKAPFVLEFK</sequence>
<reference evidence="1 2" key="1">
    <citation type="submission" date="2023-01" db="EMBL/GenBank/DDBJ databases">
        <title>Complete genome of Chryseobacterium camelliae VAN22-5A.</title>
        <authorList>
            <person name="Zong G."/>
            <person name="Cao G."/>
        </authorList>
    </citation>
    <scope>NUCLEOTIDE SEQUENCE [LARGE SCALE GENOMIC DNA]</scope>
    <source>
        <strain evidence="1 2">VAN22-5A</strain>
    </source>
</reference>
<dbReference type="Proteomes" id="UP001210978">
    <property type="component" value="Chromosome"/>
</dbReference>
<name>A0ABY7QMP3_9FLAO</name>
<keyword evidence="2" id="KW-1185">Reference proteome</keyword>